<dbReference type="Proteomes" id="UP000000841">
    <property type="component" value="Chromosome"/>
</dbReference>
<name>C7MWR5_SACVD</name>
<accession>C7MWR5</accession>
<reference evidence="1 2" key="1">
    <citation type="journal article" date="2009" name="Stand. Genomic Sci.">
        <title>Complete genome sequence of Saccharomonospora viridis type strain (P101).</title>
        <authorList>
            <person name="Pati A."/>
            <person name="Sikorski J."/>
            <person name="Nolan M."/>
            <person name="Lapidus A."/>
            <person name="Copeland A."/>
            <person name="Glavina Del Rio T."/>
            <person name="Lucas S."/>
            <person name="Chen F."/>
            <person name="Tice H."/>
            <person name="Pitluck S."/>
            <person name="Cheng J.F."/>
            <person name="Chertkov O."/>
            <person name="Brettin T."/>
            <person name="Han C."/>
            <person name="Detter J.C."/>
            <person name="Kuske C."/>
            <person name="Bruce D."/>
            <person name="Goodwin L."/>
            <person name="Chain P."/>
            <person name="D'haeseleer P."/>
            <person name="Chen A."/>
            <person name="Palaniappan K."/>
            <person name="Ivanova N."/>
            <person name="Mavromatis K."/>
            <person name="Mikhailova N."/>
            <person name="Rohde M."/>
            <person name="Tindall B.J."/>
            <person name="Goker M."/>
            <person name="Bristow J."/>
            <person name="Eisen J.A."/>
            <person name="Markowitz V."/>
            <person name="Hugenholtz P."/>
            <person name="Kyrpides N.C."/>
            <person name="Klenk H.P."/>
        </authorList>
    </citation>
    <scope>NUCLEOTIDE SEQUENCE [LARGE SCALE GENOMIC DNA]</scope>
    <source>
        <strain evidence="2">ATCC 15386 / DSM 43017 / JCM 3036 / NBRC 12207 / P101</strain>
    </source>
</reference>
<evidence type="ECO:0000313" key="1">
    <source>
        <dbReference type="EMBL" id="ACU97169.1"/>
    </source>
</evidence>
<dbReference type="KEGG" id="svi:Svir_21590"/>
<dbReference type="EMBL" id="CP001683">
    <property type="protein sequence ID" value="ACU97169.1"/>
    <property type="molecule type" value="Genomic_DNA"/>
</dbReference>
<evidence type="ECO:0000313" key="2">
    <source>
        <dbReference type="Proteomes" id="UP000000841"/>
    </source>
</evidence>
<gene>
    <name evidence="1" type="ordered locus">Svir_21590</name>
</gene>
<dbReference type="HOGENOM" id="CLU_1915611_0_0_11"/>
<keyword evidence="2" id="KW-1185">Reference proteome</keyword>
<organism evidence="1 2">
    <name type="scientific">Saccharomonospora viridis (strain ATCC 15386 / DSM 43017 / JCM 3036 / CCUG 5913 / NBRC 12207 / NCIMB 9602 / P101)</name>
    <name type="common">Thermoactinomyces viridis</name>
    <dbReference type="NCBI Taxonomy" id="471857"/>
    <lineage>
        <taxon>Bacteria</taxon>
        <taxon>Bacillati</taxon>
        <taxon>Actinomycetota</taxon>
        <taxon>Actinomycetes</taxon>
        <taxon>Pseudonocardiales</taxon>
        <taxon>Pseudonocardiaceae</taxon>
        <taxon>Saccharomonospora</taxon>
    </lineage>
</organism>
<sequence length="132" mass="13902">MSASLDPETAKVGHRITAAVWDMRRTVSLTIRTCGSAADLFELFSRDDGALFPFVFEQLDQTFGGVFSVADGRGGCGDVGEEPVGEGGEGGEGVWAGAAISPGQAAVVGQWCWVECAVLGADPDLRFQNDFR</sequence>
<proteinExistence type="predicted"/>
<protein>
    <submittedName>
        <fullName evidence="1">Uncharacterized protein</fullName>
    </submittedName>
</protein>
<dbReference type="AlphaFoldDB" id="C7MWR5"/>